<gene>
    <name evidence="1" type="ORF">UV74_C0001G0079</name>
</gene>
<dbReference type="Proteomes" id="UP000034090">
    <property type="component" value="Unassembled WGS sequence"/>
</dbReference>
<sequence length="117" mass="13241">MPRTVARRGESSVRAVTRMMADQGGMNIAVLEEAGRSGGISRVNNKVKKQRHLFYLILFKNGREVLGFEDAVWLEYAEAARKLTNKRDQQMLRAANKLVKTVELPKAEKPEDAELEI</sequence>
<dbReference type="AlphaFoldDB" id="A0A0G1DMT5"/>
<reference evidence="1 2" key="1">
    <citation type="journal article" date="2015" name="Nature">
        <title>rRNA introns, odd ribosomes, and small enigmatic genomes across a large radiation of phyla.</title>
        <authorList>
            <person name="Brown C.T."/>
            <person name="Hug L.A."/>
            <person name="Thomas B.C."/>
            <person name="Sharon I."/>
            <person name="Castelle C.J."/>
            <person name="Singh A."/>
            <person name="Wilkins M.J."/>
            <person name="Williams K.H."/>
            <person name="Banfield J.F."/>
        </authorList>
    </citation>
    <scope>NUCLEOTIDE SEQUENCE [LARGE SCALE GENOMIC DNA]</scope>
</reference>
<accession>A0A0G1DMT5</accession>
<evidence type="ECO:0000313" key="1">
    <source>
        <dbReference type="EMBL" id="KKS98969.1"/>
    </source>
</evidence>
<proteinExistence type="predicted"/>
<name>A0A0G1DMT5_9BACT</name>
<organism evidence="1 2">
    <name type="scientific">Candidatus Woesebacteria bacterium GW2011_GWB1_43_14</name>
    <dbReference type="NCBI Taxonomy" id="1618578"/>
    <lineage>
        <taxon>Bacteria</taxon>
        <taxon>Candidatus Woeseibacteriota</taxon>
    </lineage>
</organism>
<comment type="caution">
    <text evidence="1">The sequence shown here is derived from an EMBL/GenBank/DDBJ whole genome shotgun (WGS) entry which is preliminary data.</text>
</comment>
<dbReference type="EMBL" id="LCFQ01000001">
    <property type="protein sequence ID" value="KKS98969.1"/>
    <property type="molecule type" value="Genomic_DNA"/>
</dbReference>
<evidence type="ECO:0000313" key="2">
    <source>
        <dbReference type="Proteomes" id="UP000034090"/>
    </source>
</evidence>
<dbReference type="STRING" id="1618578.UV74_C0001G0079"/>
<protein>
    <submittedName>
        <fullName evidence="1">Uncharacterized protein</fullName>
    </submittedName>
</protein>